<evidence type="ECO:0000256" key="1">
    <source>
        <dbReference type="ARBA" id="ARBA00009175"/>
    </source>
</evidence>
<dbReference type="Gene3D" id="3.40.190.10">
    <property type="entry name" value="Periplasmic binding protein-like II"/>
    <property type="match status" value="2"/>
</dbReference>
<evidence type="ECO:0000256" key="3">
    <source>
        <dbReference type="ARBA" id="ARBA00022723"/>
    </source>
</evidence>
<dbReference type="GO" id="GO:1901359">
    <property type="term" value="F:tungstate binding"/>
    <property type="evidence" value="ECO:0007669"/>
    <property type="project" value="UniProtKB-ARBA"/>
</dbReference>
<gene>
    <name evidence="7" type="primary">modA</name>
    <name evidence="7" type="ordered locus">XOO1195</name>
</gene>
<dbReference type="Pfam" id="PF13531">
    <property type="entry name" value="SBP_bac_11"/>
    <property type="match status" value="1"/>
</dbReference>
<dbReference type="GO" id="GO:0030288">
    <property type="term" value="C:outer membrane-bounded periplasmic space"/>
    <property type="evidence" value="ECO:0007669"/>
    <property type="project" value="TreeGrafter"/>
</dbReference>
<feature type="binding site" evidence="6">
    <location>
        <position position="205"/>
    </location>
    <ligand>
        <name>molybdate</name>
        <dbReference type="ChEBI" id="CHEBI:36264"/>
    </ligand>
</feature>
<evidence type="ECO:0000256" key="6">
    <source>
        <dbReference type="PIRSR" id="PIRSR004846-1"/>
    </source>
</evidence>
<dbReference type="PIRSF" id="PIRSF004846">
    <property type="entry name" value="ModA"/>
    <property type="match status" value="1"/>
</dbReference>
<dbReference type="NCBIfam" id="NF007958">
    <property type="entry name" value="PRK10677.1"/>
    <property type="match status" value="1"/>
</dbReference>
<dbReference type="KEGG" id="xoo:XOO1195"/>
<organism evidence="7 8">
    <name type="scientific">Xanthomonas oryzae pv. oryzae (strain KACC10331 / KXO85)</name>
    <dbReference type="NCBI Taxonomy" id="291331"/>
    <lineage>
        <taxon>Bacteria</taxon>
        <taxon>Pseudomonadati</taxon>
        <taxon>Pseudomonadota</taxon>
        <taxon>Gammaproteobacteria</taxon>
        <taxon>Lysobacterales</taxon>
        <taxon>Lysobacteraceae</taxon>
        <taxon>Xanthomonas</taxon>
    </lineage>
</organism>
<keyword evidence="4" id="KW-0732">Signal</keyword>
<dbReference type="HOGENOM" id="CLU_065520_3_0_6"/>
<dbReference type="GO" id="GO:0046872">
    <property type="term" value="F:metal ion binding"/>
    <property type="evidence" value="ECO:0007669"/>
    <property type="project" value="UniProtKB-KW"/>
</dbReference>
<feature type="binding site" evidence="6">
    <location>
        <position position="47"/>
    </location>
    <ligand>
        <name>molybdate</name>
        <dbReference type="ChEBI" id="CHEBI:36264"/>
    </ligand>
</feature>
<dbReference type="Proteomes" id="UP000006735">
    <property type="component" value="Chromosome"/>
</dbReference>
<dbReference type="PANTHER" id="PTHR30632:SF17">
    <property type="entry name" value="MOLYBDATE-BINDING PROTEIN MODA"/>
    <property type="match status" value="1"/>
</dbReference>
<dbReference type="FunFam" id="3.40.190.10:FF:000035">
    <property type="entry name" value="Molybdate ABC transporter substrate-binding protein"/>
    <property type="match status" value="1"/>
</dbReference>
<keyword evidence="8" id="KW-1185">Reference proteome</keyword>
<dbReference type="GO" id="GO:0015689">
    <property type="term" value="P:molybdate ion transport"/>
    <property type="evidence" value="ECO:0007669"/>
    <property type="project" value="InterPro"/>
</dbReference>
<dbReference type="InterPro" id="IPR005950">
    <property type="entry name" value="ModA"/>
</dbReference>
<protein>
    <submittedName>
        <fullName evidence="7">Molybdate-binding periplasmic protein permease</fullName>
    </submittedName>
</protein>
<evidence type="ECO:0000313" key="7">
    <source>
        <dbReference type="EMBL" id="AAW74449.1"/>
    </source>
</evidence>
<feature type="binding site" evidence="6">
    <location>
        <position position="187"/>
    </location>
    <ligand>
        <name>molybdate</name>
        <dbReference type="ChEBI" id="CHEBI:36264"/>
    </ligand>
</feature>
<dbReference type="GO" id="GO:0030973">
    <property type="term" value="F:molybdate ion binding"/>
    <property type="evidence" value="ECO:0007669"/>
    <property type="project" value="TreeGrafter"/>
</dbReference>
<accession>Q5H3M2</accession>
<evidence type="ECO:0000256" key="5">
    <source>
        <dbReference type="ARBA" id="ARBA00062515"/>
    </source>
</evidence>
<dbReference type="STRING" id="291331.XOO1195"/>
<feature type="binding site" evidence="6">
    <location>
        <position position="160"/>
    </location>
    <ligand>
        <name>molybdate</name>
        <dbReference type="ChEBI" id="CHEBI:36264"/>
    </ligand>
</feature>
<proteinExistence type="inferred from homology"/>
<keyword evidence="2 6" id="KW-0500">Molybdenum</keyword>
<evidence type="ECO:0000313" key="8">
    <source>
        <dbReference type="Proteomes" id="UP000006735"/>
    </source>
</evidence>
<comment type="subunit">
    <text evidence="5">The complex is composed of two ATP-binding proteins (ModC), two transmembrane proteins (ModB) and a solute-binding protein (ModA).</text>
</comment>
<dbReference type="SUPFAM" id="SSF53850">
    <property type="entry name" value="Periplasmic binding protein-like II"/>
    <property type="match status" value="1"/>
</dbReference>
<sequence>MIGVLTREDLTMRMIGFWQRALCVLMVALPMLASAQTAPVTVFAAASLKEAMDEAAAAYEKATGTPVRVSYAASSALARQIEQGAPADVFFSADLEWMDDLQQRGLVLPAQRHNLLGNTLVLIAPASSKLRVDPRAPGAIAKALGESGRLAVGQTASVPAGKYAAAALRKLGQWDSVSNRLAESESVRAALMLVSRGEAPLGIVYDSDARADTKVRVVATLPDDSHDAIVYPVAALKNSNNPATAALVTWLGSKSARAIFARHGFSLKD</sequence>
<dbReference type="InterPro" id="IPR050682">
    <property type="entry name" value="ModA/WtpA"/>
</dbReference>
<dbReference type="EMBL" id="AE013598">
    <property type="protein sequence ID" value="AAW74449.1"/>
    <property type="molecule type" value="Genomic_DNA"/>
</dbReference>
<name>Q5H3M2_XANOR</name>
<dbReference type="CDD" id="cd13536">
    <property type="entry name" value="PBP2_EcModA"/>
    <property type="match status" value="1"/>
</dbReference>
<evidence type="ECO:0000256" key="4">
    <source>
        <dbReference type="ARBA" id="ARBA00022729"/>
    </source>
</evidence>
<feature type="binding site" evidence="6">
    <location>
        <position position="74"/>
    </location>
    <ligand>
        <name>molybdate</name>
        <dbReference type="ChEBI" id="CHEBI:36264"/>
    </ligand>
</feature>
<dbReference type="PANTHER" id="PTHR30632">
    <property type="entry name" value="MOLYBDATE-BINDING PERIPLASMIC PROTEIN"/>
    <property type="match status" value="1"/>
</dbReference>
<keyword evidence="3 6" id="KW-0479">Metal-binding</keyword>
<reference evidence="7 8" key="1">
    <citation type="journal article" date="2005" name="Nucleic Acids Res.">
        <title>The genome sequence of Xanthomonas oryzae pathovar oryzae KACC10331, the bacterial blight pathogen of rice.</title>
        <authorList>
            <person name="Lee B.M."/>
            <person name="Park Y.J."/>
            <person name="Park D.S."/>
            <person name="Kang H.W."/>
            <person name="Kim J.G."/>
            <person name="Song E.S."/>
            <person name="Park I.C."/>
            <person name="Yoon U.H."/>
            <person name="Hahn J.H."/>
            <person name="Koo B.S."/>
            <person name="Lee G.B."/>
            <person name="Kim H."/>
            <person name="Park H.S."/>
            <person name="Yoon K.O."/>
            <person name="Kim J.H."/>
            <person name="Jung C.H."/>
            <person name="Koh N.H."/>
            <person name="Seo J.S."/>
            <person name="Go S.J."/>
        </authorList>
    </citation>
    <scope>NUCLEOTIDE SEQUENCE [LARGE SCALE GENOMIC DNA]</scope>
    <source>
        <strain evidence="8">KACC10331 / KXO85</strain>
    </source>
</reference>
<dbReference type="AlphaFoldDB" id="Q5H3M2"/>
<evidence type="ECO:0000256" key="2">
    <source>
        <dbReference type="ARBA" id="ARBA00022505"/>
    </source>
</evidence>
<dbReference type="NCBIfam" id="TIGR01256">
    <property type="entry name" value="modA"/>
    <property type="match status" value="1"/>
</dbReference>
<comment type="similarity">
    <text evidence="1">Belongs to the bacterial solute-binding protein ModA family.</text>
</comment>